<accession>A0A3E0HGW4</accession>
<proteinExistence type="predicted"/>
<comment type="caution">
    <text evidence="2">The sequence shown here is derived from an EMBL/GenBank/DDBJ whole genome shotgun (WGS) entry which is preliminary data.</text>
</comment>
<evidence type="ECO:0000256" key="1">
    <source>
        <dbReference type="SAM" id="SignalP"/>
    </source>
</evidence>
<protein>
    <submittedName>
        <fullName evidence="2">Uncharacterized protein</fullName>
    </submittedName>
</protein>
<gene>
    <name evidence="2" type="ORF">BCF44_108404</name>
</gene>
<name>A0A3E0HGW4_9PSEU</name>
<organism evidence="2 3">
    <name type="scientific">Kutzneria buriramensis</name>
    <dbReference type="NCBI Taxonomy" id="1045776"/>
    <lineage>
        <taxon>Bacteria</taxon>
        <taxon>Bacillati</taxon>
        <taxon>Actinomycetota</taxon>
        <taxon>Actinomycetes</taxon>
        <taxon>Pseudonocardiales</taxon>
        <taxon>Pseudonocardiaceae</taxon>
        <taxon>Kutzneria</taxon>
    </lineage>
</organism>
<keyword evidence="3" id="KW-1185">Reference proteome</keyword>
<dbReference type="OrthoDB" id="4324476at2"/>
<dbReference type="AlphaFoldDB" id="A0A3E0HGW4"/>
<feature type="signal peptide" evidence="1">
    <location>
        <begin position="1"/>
        <end position="21"/>
    </location>
</feature>
<sequence>MTFRTLVARSLLASVACAVSAAGLIAVGGATAQAASLPCNLGSNGSSASVTCYSGSHYTWRLVVDCLDTSNIQWPRTVYTITRDYHTGDGTDSATCSGNLKASARIEAK</sequence>
<dbReference type="EMBL" id="QUNO01000008">
    <property type="protein sequence ID" value="REH44923.1"/>
    <property type="molecule type" value="Genomic_DNA"/>
</dbReference>
<dbReference type="Proteomes" id="UP000256269">
    <property type="component" value="Unassembled WGS sequence"/>
</dbReference>
<dbReference type="RefSeq" id="WP_147328623.1">
    <property type="nucleotide sequence ID" value="NZ_CP144375.1"/>
</dbReference>
<reference evidence="2 3" key="1">
    <citation type="submission" date="2018-08" db="EMBL/GenBank/DDBJ databases">
        <title>Genomic Encyclopedia of Archaeal and Bacterial Type Strains, Phase II (KMG-II): from individual species to whole genera.</title>
        <authorList>
            <person name="Goeker M."/>
        </authorList>
    </citation>
    <scope>NUCLEOTIDE SEQUENCE [LARGE SCALE GENOMIC DNA]</scope>
    <source>
        <strain evidence="2 3">DSM 45791</strain>
    </source>
</reference>
<feature type="chain" id="PRO_5039699992" evidence="1">
    <location>
        <begin position="22"/>
        <end position="109"/>
    </location>
</feature>
<evidence type="ECO:0000313" key="3">
    <source>
        <dbReference type="Proteomes" id="UP000256269"/>
    </source>
</evidence>
<evidence type="ECO:0000313" key="2">
    <source>
        <dbReference type="EMBL" id="REH44923.1"/>
    </source>
</evidence>
<keyword evidence="1" id="KW-0732">Signal</keyword>